<name>A0A0E9TXM8_ANGAN</name>
<organism evidence="1">
    <name type="scientific">Anguilla anguilla</name>
    <name type="common">European freshwater eel</name>
    <name type="synonym">Muraena anguilla</name>
    <dbReference type="NCBI Taxonomy" id="7936"/>
    <lineage>
        <taxon>Eukaryota</taxon>
        <taxon>Metazoa</taxon>
        <taxon>Chordata</taxon>
        <taxon>Craniata</taxon>
        <taxon>Vertebrata</taxon>
        <taxon>Euteleostomi</taxon>
        <taxon>Actinopterygii</taxon>
        <taxon>Neopterygii</taxon>
        <taxon>Teleostei</taxon>
        <taxon>Anguilliformes</taxon>
        <taxon>Anguillidae</taxon>
        <taxon>Anguilla</taxon>
    </lineage>
</organism>
<dbReference type="AlphaFoldDB" id="A0A0E9TXM8"/>
<proteinExistence type="predicted"/>
<evidence type="ECO:0000313" key="1">
    <source>
        <dbReference type="EMBL" id="JAH58424.1"/>
    </source>
</evidence>
<reference evidence="1" key="1">
    <citation type="submission" date="2014-11" db="EMBL/GenBank/DDBJ databases">
        <authorList>
            <person name="Amaro Gonzalez C."/>
        </authorList>
    </citation>
    <scope>NUCLEOTIDE SEQUENCE</scope>
</reference>
<dbReference type="EMBL" id="GBXM01050153">
    <property type="protein sequence ID" value="JAH58424.1"/>
    <property type="molecule type" value="Transcribed_RNA"/>
</dbReference>
<sequence>MSDRSSIIHYHTGCFFIFSIILRSSTVEGLPWPTRPFAIN</sequence>
<protein>
    <submittedName>
        <fullName evidence="1">Uncharacterized protein</fullName>
    </submittedName>
</protein>
<reference evidence="1" key="2">
    <citation type="journal article" date="2015" name="Fish Shellfish Immunol.">
        <title>Early steps in the European eel (Anguilla anguilla)-Vibrio vulnificus interaction in the gills: Role of the RtxA13 toxin.</title>
        <authorList>
            <person name="Callol A."/>
            <person name="Pajuelo D."/>
            <person name="Ebbesson L."/>
            <person name="Teles M."/>
            <person name="MacKenzie S."/>
            <person name="Amaro C."/>
        </authorList>
    </citation>
    <scope>NUCLEOTIDE SEQUENCE</scope>
</reference>
<accession>A0A0E9TXM8</accession>